<dbReference type="SUPFAM" id="SSF53756">
    <property type="entry name" value="UDP-Glycosyltransferase/glycogen phosphorylase"/>
    <property type="match status" value="1"/>
</dbReference>
<dbReference type="OrthoDB" id="9805366at2"/>
<dbReference type="EMBL" id="JPQU01000027">
    <property type="protein sequence ID" value="KFE56476.1"/>
    <property type="molecule type" value="Genomic_DNA"/>
</dbReference>
<accession>A0A085VM13</accession>
<evidence type="ECO:0000313" key="4">
    <source>
        <dbReference type="Proteomes" id="UP000028631"/>
    </source>
</evidence>
<dbReference type="CDD" id="cd03784">
    <property type="entry name" value="GT1_Gtf-like"/>
    <property type="match status" value="1"/>
</dbReference>
<protein>
    <submittedName>
        <fullName evidence="3">Zeaxanthin glucosyltransferase</fullName>
    </submittedName>
</protein>
<evidence type="ECO:0000256" key="1">
    <source>
        <dbReference type="ARBA" id="ARBA00022679"/>
    </source>
</evidence>
<keyword evidence="1 2" id="KW-0808">Transferase</keyword>
<dbReference type="RefSeq" id="WP_032627732.1">
    <property type="nucleotide sequence ID" value="NZ_JPQU01000027.1"/>
</dbReference>
<dbReference type="PANTHER" id="PTHR48050">
    <property type="entry name" value="STEROL 3-BETA-GLUCOSYLTRANSFERASE"/>
    <property type="match status" value="1"/>
</dbReference>
<evidence type="ECO:0000256" key="2">
    <source>
        <dbReference type="RuleBase" id="RU003718"/>
    </source>
</evidence>
<dbReference type="InterPro" id="IPR035595">
    <property type="entry name" value="UDP_glycos_trans_CS"/>
</dbReference>
<organism evidence="3 4">
    <name type="scientific">Pseudomonas syringae</name>
    <dbReference type="NCBI Taxonomy" id="317"/>
    <lineage>
        <taxon>Bacteria</taxon>
        <taxon>Pseudomonadati</taxon>
        <taxon>Pseudomonadota</taxon>
        <taxon>Gammaproteobacteria</taxon>
        <taxon>Pseudomonadales</taxon>
        <taxon>Pseudomonadaceae</taxon>
        <taxon>Pseudomonas</taxon>
    </lineage>
</organism>
<proteinExistence type="inferred from homology"/>
<dbReference type="AlphaFoldDB" id="A0A085VM13"/>
<dbReference type="PATRIC" id="fig|317.175.peg.1904"/>
<comment type="caution">
    <text evidence="3">The sequence shown here is derived from an EMBL/GenBank/DDBJ whole genome shotgun (WGS) entry which is preliminary data.</text>
</comment>
<dbReference type="GO" id="GO:0008194">
    <property type="term" value="F:UDP-glycosyltransferase activity"/>
    <property type="evidence" value="ECO:0007669"/>
    <property type="project" value="InterPro"/>
</dbReference>
<sequence length="426" mass="46422">MSHFGVVSPAFYSHFQAFHALAVELINRGHQVTFFQQADARRWLTDPRIGFHTVGANTHPPKSLHAVLRRAACSNNPLGLRRVIRDLCESTTMLCSELPTALALRGVDVLLCDQMEAAGGLVAEGLGLPYVSVACALPINREAGLPLPVMPFAYGTDERSIRIYEGSQRVYDWLMRPLQNVLHDACRRFAIEPRHGLHEFLSPYAQISQTIEAFDFSRACQPDFFHAVGPLRTPGPTIQGHWPIEAGRAFVFASLGTMQGGRIGTFRQIAKACRRLNAQLLVAHCGGLDTNQERALVNAGATWVTDFAPQQWALERADVAVTHGGLNTVMDAIGACTPTLVMPIGFDQPGVAARVTYRGLGMRLSHRARATQIQDTFKRLLVNPVDPLHRMAAQLLRAGGVSKAAEIAEAVAHTGKPVLAGASHEL</sequence>
<gene>
    <name evidence="3" type="ORF">IV01_09175</name>
</gene>
<dbReference type="PANTHER" id="PTHR48050:SF13">
    <property type="entry name" value="STEROL 3-BETA-GLUCOSYLTRANSFERASE UGT80A2"/>
    <property type="match status" value="1"/>
</dbReference>
<dbReference type="GO" id="GO:0017000">
    <property type="term" value="P:antibiotic biosynthetic process"/>
    <property type="evidence" value="ECO:0007669"/>
    <property type="project" value="UniProtKB-ARBA"/>
</dbReference>
<dbReference type="Proteomes" id="UP000028631">
    <property type="component" value="Unassembled WGS sequence"/>
</dbReference>
<reference evidence="3 4" key="1">
    <citation type="submission" date="2014-07" db="EMBL/GenBank/DDBJ databases">
        <title>Draft Genome Sequences of Environmental Pseudomonas syringae strains.</title>
        <authorList>
            <person name="Baltrus D.A."/>
            <person name="Berge O."/>
            <person name="Morris C."/>
        </authorList>
    </citation>
    <scope>NUCLEOTIDE SEQUENCE [LARGE SCALE GENOMIC DNA]</scope>
    <source>
        <strain evidence="3 4">GAW0119</strain>
    </source>
</reference>
<dbReference type="PROSITE" id="PS00375">
    <property type="entry name" value="UDPGT"/>
    <property type="match status" value="1"/>
</dbReference>
<evidence type="ECO:0000313" key="3">
    <source>
        <dbReference type="EMBL" id="KFE56476.1"/>
    </source>
</evidence>
<keyword evidence="2" id="KW-0328">Glycosyltransferase</keyword>
<dbReference type="InterPro" id="IPR002213">
    <property type="entry name" value="UDP_glucos_trans"/>
</dbReference>
<dbReference type="Gene3D" id="3.40.50.2000">
    <property type="entry name" value="Glycogen Phosphorylase B"/>
    <property type="match status" value="2"/>
</dbReference>
<comment type="similarity">
    <text evidence="2">Belongs to the UDP-glycosyltransferase family.</text>
</comment>
<keyword evidence="4" id="KW-1185">Reference proteome</keyword>
<dbReference type="Pfam" id="PF00201">
    <property type="entry name" value="UDPGT"/>
    <property type="match status" value="1"/>
</dbReference>
<name>A0A085VM13_PSESX</name>
<dbReference type="InterPro" id="IPR050426">
    <property type="entry name" value="Glycosyltransferase_28"/>
</dbReference>